<dbReference type="SUPFAM" id="SSF56281">
    <property type="entry name" value="Metallo-hydrolase/oxidoreductase"/>
    <property type="match status" value="1"/>
</dbReference>
<evidence type="ECO:0000313" key="7">
    <source>
        <dbReference type="EMBL" id="CAB4726734.1"/>
    </source>
</evidence>
<dbReference type="SMART" id="SM00849">
    <property type="entry name" value="Lactamase_B"/>
    <property type="match status" value="1"/>
</dbReference>
<name>A0A6J6RVZ7_9ZZZZ</name>
<organism evidence="7">
    <name type="scientific">freshwater metagenome</name>
    <dbReference type="NCBI Taxonomy" id="449393"/>
    <lineage>
        <taxon>unclassified sequences</taxon>
        <taxon>metagenomes</taxon>
        <taxon>ecological metagenomes</taxon>
    </lineage>
</organism>
<evidence type="ECO:0000256" key="3">
    <source>
        <dbReference type="ARBA" id="ARBA00022801"/>
    </source>
</evidence>
<dbReference type="GO" id="GO:0046872">
    <property type="term" value="F:metal ion binding"/>
    <property type="evidence" value="ECO:0007669"/>
    <property type="project" value="UniProtKB-KW"/>
</dbReference>
<dbReference type="InterPro" id="IPR051453">
    <property type="entry name" value="MBL_Glyoxalase_II"/>
</dbReference>
<dbReference type="GO" id="GO:0016787">
    <property type="term" value="F:hydrolase activity"/>
    <property type="evidence" value="ECO:0007669"/>
    <property type="project" value="UniProtKB-KW"/>
</dbReference>
<reference evidence="7" key="1">
    <citation type="submission" date="2020-05" db="EMBL/GenBank/DDBJ databases">
        <authorList>
            <person name="Chiriac C."/>
            <person name="Salcher M."/>
            <person name="Ghai R."/>
            <person name="Kavagutti S V."/>
        </authorList>
    </citation>
    <scope>NUCLEOTIDE SEQUENCE</scope>
</reference>
<keyword evidence="5" id="KW-0472">Membrane</keyword>
<gene>
    <name evidence="7" type="ORF">UFOPK2782_00058</name>
</gene>
<feature type="transmembrane region" description="Helical" evidence="5">
    <location>
        <begin position="21"/>
        <end position="42"/>
    </location>
</feature>
<keyword evidence="3" id="KW-0378">Hydrolase</keyword>
<keyword evidence="4" id="KW-0862">Zinc</keyword>
<dbReference type="InterPro" id="IPR036866">
    <property type="entry name" value="RibonucZ/Hydroxyglut_hydro"/>
</dbReference>
<evidence type="ECO:0000256" key="2">
    <source>
        <dbReference type="ARBA" id="ARBA00022723"/>
    </source>
</evidence>
<accession>A0A6J6RVZ7</accession>
<dbReference type="PANTHER" id="PTHR46233:SF3">
    <property type="entry name" value="HYDROXYACYLGLUTATHIONE HYDROLASE GLOC"/>
    <property type="match status" value="1"/>
</dbReference>
<dbReference type="CDD" id="cd06262">
    <property type="entry name" value="metallo-hydrolase-like_MBL-fold"/>
    <property type="match status" value="1"/>
</dbReference>
<keyword evidence="5" id="KW-0812">Transmembrane</keyword>
<dbReference type="Pfam" id="PF00753">
    <property type="entry name" value="Lactamase_B"/>
    <property type="match status" value="1"/>
</dbReference>
<dbReference type="Gene3D" id="3.60.15.10">
    <property type="entry name" value="Ribonuclease Z/Hydroxyacylglutathione hydrolase-like"/>
    <property type="match status" value="1"/>
</dbReference>
<keyword evidence="5" id="KW-1133">Transmembrane helix</keyword>
<proteinExistence type="predicted"/>
<dbReference type="EMBL" id="CAEZYS010000003">
    <property type="protein sequence ID" value="CAB4726734.1"/>
    <property type="molecule type" value="Genomic_DNA"/>
</dbReference>
<feature type="domain" description="Metallo-beta-lactamase" evidence="6">
    <location>
        <begin position="35"/>
        <end position="227"/>
    </location>
</feature>
<evidence type="ECO:0000256" key="4">
    <source>
        <dbReference type="ARBA" id="ARBA00022833"/>
    </source>
</evidence>
<protein>
    <submittedName>
        <fullName evidence="7">Unannotated protein</fullName>
    </submittedName>
</protein>
<sequence>MAKVVSGFCIQTEQDKRVREVAILILEVIAAPYFATNCWIFAPTKNSECFIVDPGIDSPNLVSAIKSVLNKHNLKPVATLVTHGHLDHTFSVRPFANEYGVPTLIHTTDRKLLNDPFRALAADGESRKIMAGLGVSKFEEPDVVREVIDGESFQLAGFDILVQHAPGHTAGSALFTVNDEFLISGDVLFAGAIGRTDLPTGSASDMRSSLISKILPLNDELIVLPGHGPQTTIGRERMNNPYLQDAFLQSKPERGE</sequence>
<keyword evidence="2" id="KW-0479">Metal-binding</keyword>
<evidence type="ECO:0000256" key="1">
    <source>
        <dbReference type="ARBA" id="ARBA00001947"/>
    </source>
</evidence>
<dbReference type="PANTHER" id="PTHR46233">
    <property type="entry name" value="HYDROXYACYLGLUTATHIONE HYDROLASE GLOC"/>
    <property type="match status" value="1"/>
</dbReference>
<evidence type="ECO:0000256" key="5">
    <source>
        <dbReference type="SAM" id="Phobius"/>
    </source>
</evidence>
<evidence type="ECO:0000259" key="6">
    <source>
        <dbReference type="SMART" id="SM00849"/>
    </source>
</evidence>
<dbReference type="AlphaFoldDB" id="A0A6J6RVZ7"/>
<dbReference type="InterPro" id="IPR001279">
    <property type="entry name" value="Metallo-B-lactamas"/>
</dbReference>
<comment type="cofactor">
    <cofactor evidence="1">
        <name>Zn(2+)</name>
        <dbReference type="ChEBI" id="CHEBI:29105"/>
    </cofactor>
</comment>